<dbReference type="PANTHER" id="PTHR12570:SF92">
    <property type="entry name" value="SPICHTHYIN, ISOFORM B"/>
    <property type="match status" value="1"/>
</dbReference>
<feature type="transmembrane region" description="Helical" evidence="6">
    <location>
        <begin position="172"/>
        <end position="194"/>
    </location>
</feature>
<evidence type="ECO:0000313" key="8">
    <source>
        <dbReference type="Proteomes" id="UP000245884"/>
    </source>
</evidence>
<evidence type="ECO:0000256" key="2">
    <source>
        <dbReference type="ARBA" id="ARBA00022692"/>
    </source>
</evidence>
<dbReference type="AlphaFoldDB" id="A0A316V012"/>
<evidence type="ECO:0000256" key="5">
    <source>
        <dbReference type="SAM" id="MobiDB-lite"/>
    </source>
</evidence>
<proteinExistence type="predicted"/>
<feature type="region of interest" description="Disordered" evidence="5">
    <location>
        <begin position="411"/>
        <end position="543"/>
    </location>
</feature>
<evidence type="ECO:0000256" key="3">
    <source>
        <dbReference type="ARBA" id="ARBA00022989"/>
    </source>
</evidence>
<reference evidence="7 8" key="1">
    <citation type="journal article" date="2018" name="Mol. Biol. Evol.">
        <title>Broad Genomic Sampling Reveals a Smut Pathogenic Ancestry of the Fungal Clade Ustilaginomycotina.</title>
        <authorList>
            <person name="Kijpornyongpan T."/>
            <person name="Mondo S.J."/>
            <person name="Barry K."/>
            <person name="Sandor L."/>
            <person name="Lee J."/>
            <person name="Lipzen A."/>
            <person name="Pangilinan J."/>
            <person name="LaButti K."/>
            <person name="Hainaut M."/>
            <person name="Henrissat B."/>
            <person name="Grigoriev I.V."/>
            <person name="Spatafora J.W."/>
            <person name="Aime M.C."/>
        </authorList>
    </citation>
    <scope>NUCLEOTIDE SEQUENCE [LARGE SCALE GENOMIC DNA]</scope>
    <source>
        <strain evidence="7 8">MCA 5214</strain>
    </source>
</reference>
<dbReference type="Pfam" id="PF05653">
    <property type="entry name" value="Mg_trans_NIPA"/>
    <property type="match status" value="1"/>
</dbReference>
<feature type="compositionally biased region" description="Basic and acidic residues" evidence="5">
    <location>
        <begin position="741"/>
        <end position="752"/>
    </location>
</feature>
<dbReference type="GO" id="GO:0015095">
    <property type="term" value="F:magnesium ion transmembrane transporter activity"/>
    <property type="evidence" value="ECO:0007669"/>
    <property type="project" value="InterPro"/>
</dbReference>
<feature type="transmembrane region" description="Helical" evidence="6">
    <location>
        <begin position="206"/>
        <end position="228"/>
    </location>
</feature>
<evidence type="ECO:0000256" key="4">
    <source>
        <dbReference type="ARBA" id="ARBA00023136"/>
    </source>
</evidence>
<sequence length="797" mass="84439">MSSLSSVLSSASAALQTQSGIASGEGVDTNPSYFKYIGIALAVMSGVLIGSSFVFKKKGLLASQRKYETVAGEGYQYLKSPMWWSGMTLMILGEGLNFGAYAFAPAILVTPFGALSVVLCAILSSIFLKEALTLFGKIGCFLCVIGSVIIALNGPSGHNGGSIVEFRKLFLSVGFLVWAGVCIAASLFLIFFVSPKKGQQWMMVDITICSLLGGLSVSTTSGIGSAIVLTIRGSNQLKNWFFYVLLAFVAITLVAEIVFLNRALARHNTALVTPSYFVVFTSASIISTIILFKGLDADASTIITLVLGFLTTCTGVVLLQLSKVDPEELEAKEGSVPGLDRSTTLLMRASRSMVSTRSEKDGLQRGASSTAIEDPGIDTIRGGAGLIGSIIRARSSRRIRASADEYNRLGTVSGDASFSRDAGMGMHQLNSGRRGDLQRYELSDGPILEDESATSIPRKRGSGSDAKQGRLNGMLSPPPSATSGNFPKRGESMISFTSESLEPHGHHAAGVTSPTSDSFHPTSKAPTGGILAHSSPTTAQPAAPFLNPHHASPGGRALSNISEARSSHQPYPPSVLDAYDEEKVLDYDEGDDIKAHNKAHDSFASTTSTTAGLYEDPFAKGIPTHLLLNDDGAQGGAEGQQQKKPRNLRHMFDPSSGFSQQQQQKQYTAKQFPGGSGSASRESKASSILNKAKRKKGSKSEAEGGGGTSGLPSRRSEEELLSPQLVNERWGQDSDEDDDGKAEGSDDDERRPSIRIVTDDDESTGQLGLSSSPGKMDVSLPTADGQEEKGGGRGRWF</sequence>
<dbReference type="OrthoDB" id="6428174at2759"/>
<accession>A0A316V012</accession>
<keyword evidence="4 6" id="KW-0472">Membrane</keyword>
<comment type="subcellular location">
    <subcellularLocation>
        <location evidence="1">Membrane</location>
        <topology evidence="1">Multi-pass membrane protein</topology>
    </subcellularLocation>
</comment>
<feature type="transmembrane region" description="Helical" evidence="6">
    <location>
        <begin position="34"/>
        <end position="55"/>
    </location>
</feature>
<feature type="compositionally biased region" description="Basic and acidic residues" evidence="5">
    <location>
        <begin position="433"/>
        <end position="442"/>
    </location>
</feature>
<feature type="transmembrane region" description="Helical" evidence="6">
    <location>
        <begin position="276"/>
        <end position="295"/>
    </location>
</feature>
<feature type="compositionally biased region" description="Polar residues" evidence="5">
    <location>
        <begin position="512"/>
        <end position="525"/>
    </location>
</feature>
<keyword evidence="8" id="KW-1185">Reference proteome</keyword>
<dbReference type="GO" id="GO:0016020">
    <property type="term" value="C:membrane"/>
    <property type="evidence" value="ECO:0007669"/>
    <property type="project" value="UniProtKB-SubCell"/>
</dbReference>
<feature type="transmembrane region" description="Helical" evidence="6">
    <location>
        <begin position="240"/>
        <end position="264"/>
    </location>
</feature>
<dbReference type="RefSeq" id="XP_025365502.1">
    <property type="nucleotide sequence ID" value="XM_025505255.1"/>
</dbReference>
<feature type="transmembrane region" description="Helical" evidence="6">
    <location>
        <begin position="134"/>
        <end position="152"/>
    </location>
</feature>
<dbReference type="InterPro" id="IPR037185">
    <property type="entry name" value="EmrE-like"/>
</dbReference>
<gene>
    <name evidence="7" type="ORF">BDZ90DRAFT_229877</name>
</gene>
<dbReference type="GeneID" id="37027078"/>
<evidence type="ECO:0000256" key="6">
    <source>
        <dbReference type="SAM" id="Phobius"/>
    </source>
</evidence>
<keyword evidence="3 6" id="KW-1133">Transmembrane helix</keyword>
<keyword evidence="2 6" id="KW-0812">Transmembrane</keyword>
<organism evidence="7 8">
    <name type="scientific">Jaminaea rosea</name>
    <dbReference type="NCBI Taxonomy" id="1569628"/>
    <lineage>
        <taxon>Eukaryota</taxon>
        <taxon>Fungi</taxon>
        <taxon>Dikarya</taxon>
        <taxon>Basidiomycota</taxon>
        <taxon>Ustilaginomycotina</taxon>
        <taxon>Exobasidiomycetes</taxon>
        <taxon>Microstromatales</taxon>
        <taxon>Microstromatales incertae sedis</taxon>
        <taxon>Jaminaea</taxon>
    </lineage>
</organism>
<evidence type="ECO:0000313" key="7">
    <source>
        <dbReference type="EMBL" id="PWN30890.1"/>
    </source>
</evidence>
<dbReference type="InterPro" id="IPR008521">
    <property type="entry name" value="Mg_trans_NIPA"/>
</dbReference>
<protein>
    <submittedName>
        <fullName evidence="7">DUF803-domain-containing protein</fullName>
    </submittedName>
</protein>
<name>A0A316V012_9BASI</name>
<feature type="transmembrane region" description="Helical" evidence="6">
    <location>
        <begin position="106"/>
        <end position="127"/>
    </location>
</feature>
<evidence type="ECO:0000256" key="1">
    <source>
        <dbReference type="ARBA" id="ARBA00004141"/>
    </source>
</evidence>
<dbReference type="Proteomes" id="UP000245884">
    <property type="component" value="Unassembled WGS sequence"/>
</dbReference>
<dbReference type="PANTHER" id="PTHR12570">
    <property type="match status" value="1"/>
</dbReference>
<feature type="compositionally biased region" description="Polar residues" evidence="5">
    <location>
        <begin position="764"/>
        <end position="773"/>
    </location>
</feature>
<feature type="region of interest" description="Disordered" evidence="5">
    <location>
        <begin position="625"/>
        <end position="797"/>
    </location>
</feature>
<dbReference type="SUPFAM" id="SSF103481">
    <property type="entry name" value="Multidrug resistance efflux transporter EmrE"/>
    <property type="match status" value="1"/>
</dbReference>
<dbReference type="EMBL" id="KZ819662">
    <property type="protein sequence ID" value="PWN30890.1"/>
    <property type="molecule type" value="Genomic_DNA"/>
</dbReference>
<feature type="transmembrane region" description="Helical" evidence="6">
    <location>
        <begin position="301"/>
        <end position="319"/>
    </location>
</feature>